<keyword evidence="4" id="KW-1185">Reference proteome</keyword>
<reference evidence="3" key="1">
    <citation type="submission" date="2023-03" db="EMBL/GenBank/DDBJ databases">
        <title>MT1 and MT2 Draft Genomes of Novel Species.</title>
        <authorList>
            <person name="Venkateswaran K."/>
        </authorList>
    </citation>
    <scope>NUCLEOTIDE SEQUENCE</scope>
    <source>
        <strain evidence="3">F6_8S_P_1A</strain>
    </source>
</reference>
<protein>
    <submittedName>
        <fullName evidence="3">M23 family metallopeptidase</fullName>
    </submittedName>
</protein>
<dbReference type="Proteomes" id="UP001174210">
    <property type="component" value="Unassembled WGS sequence"/>
</dbReference>
<organism evidence="3 4">
    <name type="scientific">Leifsonia virtsii</name>
    <dbReference type="NCBI Taxonomy" id="3035915"/>
    <lineage>
        <taxon>Bacteria</taxon>
        <taxon>Bacillati</taxon>
        <taxon>Actinomycetota</taxon>
        <taxon>Actinomycetes</taxon>
        <taxon>Micrococcales</taxon>
        <taxon>Microbacteriaceae</taxon>
        <taxon>Leifsonia</taxon>
    </lineage>
</organism>
<dbReference type="PANTHER" id="PTHR21666">
    <property type="entry name" value="PEPTIDASE-RELATED"/>
    <property type="match status" value="1"/>
</dbReference>
<evidence type="ECO:0000259" key="2">
    <source>
        <dbReference type="Pfam" id="PF01551"/>
    </source>
</evidence>
<dbReference type="RefSeq" id="WP_301220669.1">
    <property type="nucleotide sequence ID" value="NZ_JAROCB010000006.1"/>
</dbReference>
<evidence type="ECO:0000313" key="4">
    <source>
        <dbReference type="Proteomes" id="UP001174210"/>
    </source>
</evidence>
<keyword evidence="1" id="KW-0732">Signal</keyword>
<sequence length="249" mass="25865">MRSERPRPRSSTAHIRRFRLRSLLAGTAAALLVAPFAIPAFADTGEPDAVPVIRTLEGAQTVTIDAGASIGAIAREQFSVTTPPPPKPVLPSAPRGYTSTAETFTNNPDSAVQWPFTQGVPISDGFGYRNAPCAGCSSLHQGLDMNPGAGTPIQIIADGVVAEVGNPSGELGVYAIVDHAIDGQRVSSLYAHMLSGSLRVQVGDQVKVTDIVGQVGNTGMSTGAHLHFGILIDGVAVDPFPFMKAKVGS</sequence>
<dbReference type="InterPro" id="IPR011055">
    <property type="entry name" value="Dup_hybrid_motif"/>
</dbReference>
<dbReference type="CDD" id="cd12797">
    <property type="entry name" value="M23_peptidase"/>
    <property type="match status" value="1"/>
</dbReference>
<dbReference type="SUPFAM" id="SSF51261">
    <property type="entry name" value="Duplicated hybrid motif"/>
    <property type="match status" value="1"/>
</dbReference>
<accession>A0ABT8J3U1</accession>
<dbReference type="InterPro" id="IPR050570">
    <property type="entry name" value="Cell_wall_metabolism_enzyme"/>
</dbReference>
<feature type="signal peptide" evidence="1">
    <location>
        <begin position="1"/>
        <end position="42"/>
    </location>
</feature>
<dbReference type="Pfam" id="PF01551">
    <property type="entry name" value="Peptidase_M23"/>
    <property type="match status" value="1"/>
</dbReference>
<proteinExistence type="predicted"/>
<dbReference type="PANTHER" id="PTHR21666:SF270">
    <property type="entry name" value="MUREIN HYDROLASE ACTIVATOR ENVC"/>
    <property type="match status" value="1"/>
</dbReference>
<evidence type="ECO:0000313" key="3">
    <source>
        <dbReference type="EMBL" id="MDN4599326.1"/>
    </source>
</evidence>
<dbReference type="InterPro" id="IPR016047">
    <property type="entry name" value="M23ase_b-sheet_dom"/>
</dbReference>
<comment type="caution">
    <text evidence="3">The sequence shown here is derived from an EMBL/GenBank/DDBJ whole genome shotgun (WGS) entry which is preliminary data.</text>
</comment>
<dbReference type="Gene3D" id="2.70.70.10">
    <property type="entry name" value="Glucose Permease (Domain IIA)"/>
    <property type="match status" value="1"/>
</dbReference>
<feature type="domain" description="M23ase beta-sheet core" evidence="2">
    <location>
        <begin position="139"/>
        <end position="239"/>
    </location>
</feature>
<evidence type="ECO:0000256" key="1">
    <source>
        <dbReference type="SAM" id="SignalP"/>
    </source>
</evidence>
<feature type="chain" id="PRO_5046352031" evidence="1">
    <location>
        <begin position="43"/>
        <end position="249"/>
    </location>
</feature>
<name>A0ABT8J3U1_9MICO</name>
<dbReference type="EMBL" id="JAROCB010000006">
    <property type="protein sequence ID" value="MDN4599326.1"/>
    <property type="molecule type" value="Genomic_DNA"/>
</dbReference>
<gene>
    <name evidence="3" type="ORF">P5G59_19400</name>
</gene>